<dbReference type="InterPro" id="IPR007313">
    <property type="entry name" value="FxsA"/>
</dbReference>
<accession>A0A1I4PAQ7</accession>
<dbReference type="EMBL" id="FOUO01000001">
    <property type="protein sequence ID" value="SFM24851.1"/>
    <property type="molecule type" value="Genomic_DNA"/>
</dbReference>
<keyword evidence="2" id="KW-0472">Membrane</keyword>
<reference evidence="3 4" key="1">
    <citation type="submission" date="2016-10" db="EMBL/GenBank/DDBJ databases">
        <authorList>
            <person name="de Groot N.N."/>
        </authorList>
    </citation>
    <scope>NUCLEOTIDE SEQUENCE [LARGE SCALE GENOMIC DNA]</scope>
    <source>
        <strain evidence="3 4">DSM 4180</strain>
    </source>
</reference>
<dbReference type="NCBIfam" id="NF008528">
    <property type="entry name" value="PRK11463.1-2"/>
    <property type="match status" value="1"/>
</dbReference>
<dbReference type="RefSeq" id="WP_090483262.1">
    <property type="nucleotide sequence ID" value="NZ_FOUO01000001.1"/>
</dbReference>
<feature type="region of interest" description="Disordered" evidence="1">
    <location>
        <begin position="131"/>
        <end position="172"/>
    </location>
</feature>
<dbReference type="PANTHER" id="PTHR35335:SF1">
    <property type="entry name" value="UPF0716 PROTEIN FXSA"/>
    <property type="match status" value="1"/>
</dbReference>
<feature type="transmembrane region" description="Helical" evidence="2">
    <location>
        <begin position="78"/>
        <end position="105"/>
    </location>
</feature>
<feature type="compositionally biased region" description="Basic and acidic residues" evidence="1">
    <location>
        <begin position="144"/>
        <end position="158"/>
    </location>
</feature>
<dbReference type="GO" id="GO:0016020">
    <property type="term" value="C:membrane"/>
    <property type="evidence" value="ECO:0007669"/>
    <property type="project" value="InterPro"/>
</dbReference>
<keyword evidence="2" id="KW-1133">Transmembrane helix</keyword>
<dbReference type="OrthoDB" id="9792788at2"/>
<organism evidence="3 4">
    <name type="scientific">Ectothiorhodospira mobilis</name>
    <dbReference type="NCBI Taxonomy" id="195064"/>
    <lineage>
        <taxon>Bacteria</taxon>
        <taxon>Pseudomonadati</taxon>
        <taxon>Pseudomonadota</taxon>
        <taxon>Gammaproteobacteria</taxon>
        <taxon>Chromatiales</taxon>
        <taxon>Ectothiorhodospiraceae</taxon>
        <taxon>Ectothiorhodospira</taxon>
    </lineage>
</organism>
<name>A0A1I4PAQ7_ECTMO</name>
<dbReference type="Pfam" id="PF04186">
    <property type="entry name" value="FxsA"/>
    <property type="match status" value="1"/>
</dbReference>
<sequence>MPIFPLLLILFFTIPLVEIYILIRVGGVIGVWPTVGLVVFTAVLGAFLLRRQGLATLTRMQRSLDQGQLPATELVEGVFLVFGGALLLTPGFFTDALGFACLIPATRRIMARWLMSKGVFVARGHVHQAYTRRRGPYPGGDPGHTIEGEWEREPDSRDSVAPPRDDEDERRG</sequence>
<dbReference type="STRING" id="195064.SAMN05421721_101120"/>
<evidence type="ECO:0000313" key="3">
    <source>
        <dbReference type="EMBL" id="SFM24851.1"/>
    </source>
</evidence>
<keyword evidence="4" id="KW-1185">Reference proteome</keyword>
<dbReference type="PANTHER" id="PTHR35335">
    <property type="entry name" value="UPF0716 PROTEIN FXSA"/>
    <property type="match status" value="1"/>
</dbReference>
<evidence type="ECO:0000313" key="4">
    <source>
        <dbReference type="Proteomes" id="UP000199556"/>
    </source>
</evidence>
<keyword evidence="2" id="KW-0812">Transmembrane</keyword>
<protein>
    <submittedName>
        <fullName evidence="3">UPF0716 protein FxsA</fullName>
    </submittedName>
</protein>
<evidence type="ECO:0000256" key="1">
    <source>
        <dbReference type="SAM" id="MobiDB-lite"/>
    </source>
</evidence>
<proteinExistence type="predicted"/>
<feature type="transmembrane region" description="Helical" evidence="2">
    <location>
        <begin position="30"/>
        <end position="49"/>
    </location>
</feature>
<evidence type="ECO:0000256" key="2">
    <source>
        <dbReference type="SAM" id="Phobius"/>
    </source>
</evidence>
<feature type="transmembrane region" description="Helical" evidence="2">
    <location>
        <begin position="6"/>
        <end position="23"/>
    </location>
</feature>
<gene>
    <name evidence="3" type="ORF">SAMN05421721_101120</name>
</gene>
<dbReference type="AlphaFoldDB" id="A0A1I4PAQ7"/>
<dbReference type="Proteomes" id="UP000199556">
    <property type="component" value="Unassembled WGS sequence"/>
</dbReference>